<reference evidence="1 2" key="1">
    <citation type="journal article" date="2013" name="Nature">
        <title>The genomes of four tapeworm species reveal adaptations to parasitism.</title>
        <authorList>
            <person name="Tsai I.J."/>
            <person name="Zarowiecki M."/>
            <person name="Holroyd N."/>
            <person name="Garciarrubio A."/>
            <person name="Sanchez-Flores A."/>
            <person name="Brooks K.L."/>
            <person name="Tracey A."/>
            <person name="Bobes R.J."/>
            <person name="Fragoso G."/>
            <person name="Sciutto E."/>
            <person name="Aslett M."/>
            <person name="Beasley H."/>
            <person name="Bennett H.M."/>
            <person name="Cai J."/>
            <person name="Camicia F."/>
            <person name="Clark R."/>
            <person name="Cucher M."/>
            <person name="De Silva N."/>
            <person name="Day T.A."/>
            <person name="Deplazes P."/>
            <person name="Estrada K."/>
            <person name="Fernandez C."/>
            <person name="Holland P.W."/>
            <person name="Hou J."/>
            <person name="Hu S."/>
            <person name="Huckvale T."/>
            <person name="Hung S.S."/>
            <person name="Kamenetzky L."/>
            <person name="Keane J.A."/>
            <person name="Kiss F."/>
            <person name="Koziol U."/>
            <person name="Lambert O."/>
            <person name="Liu K."/>
            <person name="Luo X."/>
            <person name="Luo Y."/>
            <person name="Macchiaroli N."/>
            <person name="Nichol S."/>
            <person name="Paps J."/>
            <person name="Parkinson J."/>
            <person name="Pouchkina-Stantcheva N."/>
            <person name="Riddiford N."/>
            <person name="Rosenzvit M."/>
            <person name="Salinas G."/>
            <person name="Wasmuth J.D."/>
            <person name="Zamanian M."/>
            <person name="Zheng Y."/>
            <person name="Cai X."/>
            <person name="Soberon X."/>
            <person name="Olson P.D."/>
            <person name="Laclette J.P."/>
            <person name="Brehm K."/>
            <person name="Berriman M."/>
            <person name="Garciarrubio A."/>
            <person name="Bobes R.J."/>
            <person name="Fragoso G."/>
            <person name="Sanchez-Flores A."/>
            <person name="Estrada K."/>
            <person name="Cevallos M.A."/>
            <person name="Morett E."/>
            <person name="Gonzalez V."/>
            <person name="Portillo T."/>
            <person name="Ochoa-Leyva A."/>
            <person name="Jose M.V."/>
            <person name="Sciutto E."/>
            <person name="Landa A."/>
            <person name="Jimenez L."/>
            <person name="Valdes V."/>
            <person name="Carrero J.C."/>
            <person name="Larralde C."/>
            <person name="Morales-Montor J."/>
            <person name="Limon-Lason J."/>
            <person name="Soberon X."/>
            <person name="Laclette J.P."/>
        </authorList>
    </citation>
    <scope>NUCLEOTIDE SEQUENCE [LARGE SCALE GENOMIC DNA]</scope>
</reference>
<protein>
    <submittedName>
        <fullName evidence="3">Secreted protein</fullName>
    </submittedName>
</protein>
<reference evidence="3" key="3">
    <citation type="submission" date="2020-10" db="UniProtKB">
        <authorList>
            <consortium name="WormBaseParasite"/>
        </authorList>
    </citation>
    <scope>IDENTIFICATION</scope>
</reference>
<evidence type="ECO:0000313" key="2">
    <source>
        <dbReference type="Proteomes" id="UP000492820"/>
    </source>
</evidence>
<gene>
    <name evidence="1" type="ORF">EgrG_000516200</name>
</gene>
<dbReference type="AlphaFoldDB" id="A0A068WL52"/>
<accession>A0A068WL52</accession>
<dbReference type="WBParaSite" id="EgrG_000516200">
    <property type="protein sequence ID" value="EgrG_000516200"/>
    <property type="gene ID" value="EgrG_000516200"/>
</dbReference>
<dbReference type="EMBL" id="LK028582">
    <property type="protein sequence ID" value="CDS20816.1"/>
    <property type="molecule type" value="Genomic_DNA"/>
</dbReference>
<evidence type="ECO:0000313" key="1">
    <source>
        <dbReference type="EMBL" id="CDS20816.1"/>
    </source>
</evidence>
<organism evidence="1">
    <name type="scientific">Echinococcus granulosus</name>
    <name type="common">Hydatid tapeworm</name>
    <dbReference type="NCBI Taxonomy" id="6210"/>
    <lineage>
        <taxon>Eukaryota</taxon>
        <taxon>Metazoa</taxon>
        <taxon>Spiralia</taxon>
        <taxon>Lophotrochozoa</taxon>
        <taxon>Platyhelminthes</taxon>
        <taxon>Cestoda</taxon>
        <taxon>Eucestoda</taxon>
        <taxon>Cyclophyllidea</taxon>
        <taxon>Taeniidae</taxon>
        <taxon>Echinococcus</taxon>
        <taxon>Echinococcus granulosus group</taxon>
    </lineage>
</organism>
<reference evidence="1" key="2">
    <citation type="submission" date="2014-06" db="EMBL/GenBank/DDBJ databases">
        <authorList>
            <person name="Aslett M."/>
        </authorList>
    </citation>
    <scope>NUCLEOTIDE SEQUENCE</scope>
</reference>
<sequence>MNRNFSFACGTVSCHKSHNNSSSRLLLGLLQCFSNHVACVTAVKPELYQHLQQEQTDFGSIRLRSTGLPNRLST</sequence>
<name>A0A068WL52_ECHGR</name>
<dbReference type="Proteomes" id="UP000492820">
    <property type="component" value="Unassembled WGS sequence"/>
</dbReference>
<evidence type="ECO:0000313" key="3">
    <source>
        <dbReference type="WBParaSite" id="EgrG_000516200"/>
    </source>
</evidence>
<proteinExistence type="predicted"/>